<feature type="domain" description="NOL9 C-terminal" evidence="10">
    <location>
        <begin position="273"/>
        <end position="374"/>
    </location>
</feature>
<keyword evidence="3" id="KW-0698">rRNA processing</keyword>
<comment type="similarity">
    <text evidence="2">Belongs to the Clp1 family. NOL9/GRC3 subfamily.</text>
</comment>
<keyword evidence="6" id="KW-0418">Kinase</keyword>
<dbReference type="Pfam" id="PF16575">
    <property type="entry name" value="CLP1_P"/>
    <property type="match status" value="1"/>
</dbReference>
<dbReference type="EMBL" id="CVRI01000055">
    <property type="protein sequence ID" value="CRL01557.1"/>
    <property type="molecule type" value="Genomic_DNA"/>
</dbReference>
<dbReference type="InterPro" id="IPR045116">
    <property type="entry name" value="Clp1/Grc3"/>
</dbReference>
<comment type="subcellular location">
    <subcellularLocation>
        <location evidence="1">Nucleus</location>
        <location evidence="1">Nucleolus</location>
    </subcellularLocation>
</comment>
<dbReference type="GO" id="GO:0005730">
    <property type="term" value="C:nucleolus"/>
    <property type="evidence" value="ECO:0007669"/>
    <property type="project" value="UniProtKB-SubCell"/>
</dbReference>
<evidence type="ECO:0000256" key="5">
    <source>
        <dbReference type="ARBA" id="ARBA00022741"/>
    </source>
</evidence>
<reference evidence="11 12" key="1">
    <citation type="submission" date="2015-04" db="EMBL/GenBank/DDBJ databases">
        <authorList>
            <person name="Syromyatnikov M.Y."/>
            <person name="Popov V.N."/>
        </authorList>
    </citation>
    <scope>NUCLEOTIDE SEQUENCE [LARGE SCALE GENOMIC DNA]</scope>
</reference>
<organism evidence="11 12">
    <name type="scientific">Clunio marinus</name>
    <dbReference type="NCBI Taxonomy" id="568069"/>
    <lineage>
        <taxon>Eukaryota</taxon>
        <taxon>Metazoa</taxon>
        <taxon>Ecdysozoa</taxon>
        <taxon>Arthropoda</taxon>
        <taxon>Hexapoda</taxon>
        <taxon>Insecta</taxon>
        <taxon>Pterygota</taxon>
        <taxon>Neoptera</taxon>
        <taxon>Endopterygota</taxon>
        <taxon>Diptera</taxon>
        <taxon>Nematocera</taxon>
        <taxon>Chironomoidea</taxon>
        <taxon>Chironomidae</taxon>
        <taxon>Clunio</taxon>
    </lineage>
</organism>
<dbReference type="Pfam" id="PF25467">
    <property type="entry name" value="NOL9_C"/>
    <property type="match status" value="1"/>
</dbReference>
<protein>
    <submittedName>
        <fullName evidence="11">CLUMA_CG014685, isoform A</fullName>
    </submittedName>
</protein>
<proteinExistence type="inferred from homology"/>
<keyword evidence="8" id="KW-0539">Nucleus</keyword>
<evidence type="ECO:0000256" key="2">
    <source>
        <dbReference type="ARBA" id="ARBA00011003"/>
    </source>
</evidence>
<dbReference type="Gene3D" id="3.40.50.300">
    <property type="entry name" value="P-loop containing nucleotide triphosphate hydrolases"/>
    <property type="match status" value="1"/>
</dbReference>
<dbReference type="AlphaFoldDB" id="A0A1J1IMU4"/>
<gene>
    <name evidence="11" type="ORF">CLUMA_CG014685</name>
</gene>
<dbReference type="GO" id="GO:0051731">
    <property type="term" value="F:polynucleotide 5'-hydroxyl-kinase activity"/>
    <property type="evidence" value="ECO:0007669"/>
    <property type="project" value="InterPro"/>
</dbReference>
<evidence type="ECO:0000256" key="1">
    <source>
        <dbReference type="ARBA" id="ARBA00004604"/>
    </source>
</evidence>
<name>A0A1J1IMU4_9DIPT</name>
<dbReference type="OrthoDB" id="2405412at2759"/>
<keyword evidence="12" id="KW-1185">Reference proteome</keyword>
<evidence type="ECO:0000259" key="9">
    <source>
        <dbReference type="Pfam" id="PF16575"/>
    </source>
</evidence>
<evidence type="ECO:0000313" key="11">
    <source>
        <dbReference type="EMBL" id="CRL01557.1"/>
    </source>
</evidence>
<keyword evidence="5" id="KW-0547">Nucleotide-binding</keyword>
<sequence>MLTSKNSLNSELLLATKFFTANENQKLNTFQINEQWRNLEITNQTRLVVVGGKNVGKSGLSQYLINDNIRKFKKILLIDFDIGQPICGPAQTISVTLISEPIIGAGYLNDYQPDKCLIYGDKSIMISPFKYVRCIRQLIEFCRSNDNYENIPWIVNTMGYQKGLGLEIICLVLKILQPTDVVQIQHNIQSFNFASVITESFVNEFSFTFFNSDDLDEISKEVFFTTHVLDSIVNNRMNNLNSKWISNASEKRKLSMLAQLSKILNVNQICFNDVTPFVSPSERIQIVIYNEDISQHDRLPNFDLLNGNLVYLCQSFDDSKLDSNSILDCHGVGIVRAIDKINKRIYILLPQSNENDDNLKTKVNVLAIGNIPLPSEIIFNQGFEIKGKLPYVTSINDRSFSNMKYLNKRDIKDCF</sequence>
<feature type="domain" description="Clp1 P-loop" evidence="9">
    <location>
        <begin position="51"/>
        <end position="190"/>
    </location>
</feature>
<keyword evidence="7" id="KW-0067">ATP-binding</keyword>
<evidence type="ECO:0000256" key="7">
    <source>
        <dbReference type="ARBA" id="ARBA00022840"/>
    </source>
</evidence>
<dbReference type="STRING" id="568069.A0A1J1IMU4"/>
<dbReference type="PANTHER" id="PTHR12755">
    <property type="entry name" value="CLEAVAGE/POLYADENYLATION FACTOR IA SUBUNIT CLP1P"/>
    <property type="match status" value="1"/>
</dbReference>
<keyword evidence="4" id="KW-0808">Transferase</keyword>
<dbReference type="InterPro" id="IPR027417">
    <property type="entry name" value="P-loop_NTPase"/>
</dbReference>
<dbReference type="Proteomes" id="UP000183832">
    <property type="component" value="Unassembled WGS sequence"/>
</dbReference>
<dbReference type="GO" id="GO:0005524">
    <property type="term" value="F:ATP binding"/>
    <property type="evidence" value="ECO:0007669"/>
    <property type="project" value="UniProtKB-KW"/>
</dbReference>
<evidence type="ECO:0000313" key="12">
    <source>
        <dbReference type="Proteomes" id="UP000183832"/>
    </source>
</evidence>
<evidence type="ECO:0000256" key="8">
    <source>
        <dbReference type="ARBA" id="ARBA00023242"/>
    </source>
</evidence>
<dbReference type="PANTHER" id="PTHR12755:SF3">
    <property type="entry name" value="POLYNUCLEOTIDE 5'-HYDROXYL-KINASE NOL9"/>
    <property type="match status" value="1"/>
</dbReference>
<evidence type="ECO:0000259" key="10">
    <source>
        <dbReference type="Pfam" id="PF25467"/>
    </source>
</evidence>
<dbReference type="GO" id="GO:0000448">
    <property type="term" value="P:cleavage in ITS2 between 5.8S rRNA and LSU-rRNA of tricistronic rRNA transcript (SSU-rRNA, 5.8S rRNA, LSU-rRNA)"/>
    <property type="evidence" value="ECO:0007669"/>
    <property type="project" value="TreeGrafter"/>
</dbReference>
<dbReference type="InterPro" id="IPR057570">
    <property type="entry name" value="NOL9_C"/>
</dbReference>
<evidence type="ECO:0000256" key="3">
    <source>
        <dbReference type="ARBA" id="ARBA00022552"/>
    </source>
</evidence>
<accession>A0A1J1IMU4</accession>
<evidence type="ECO:0000256" key="6">
    <source>
        <dbReference type="ARBA" id="ARBA00022777"/>
    </source>
</evidence>
<dbReference type="InterPro" id="IPR032319">
    <property type="entry name" value="CLP1_P"/>
</dbReference>
<evidence type="ECO:0000256" key="4">
    <source>
        <dbReference type="ARBA" id="ARBA00022679"/>
    </source>
</evidence>